<protein>
    <submittedName>
        <fullName evidence="4">LCP family protein</fullName>
    </submittedName>
</protein>
<dbReference type="Gene3D" id="3.40.630.190">
    <property type="entry name" value="LCP protein"/>
    <property type="match status" value="1"/>
</dbReference>
<feature type="domain" description="Cell envelope-related transcriptional attenuator" evidence="3">
    <location>
        <begin position="85"/>
        <end position="234"/>
    </location>
</feature>
<name>A0ABW0HVF9_9BACL</name>
<proteinExistence type="inferred from homology"/>
<sequence length="339" mass="37905">MRRKWKVTLYTALATLVLVIGFVAWKVYATYDEMDNISKPKDESRFGQFEEKPEYKPPEWEGSERVNVLLMGGDERGLRKGEVARSDSMLVVSFDPASKKIHLFSVLRDTYVDIPGHKSNRVNTAITFGGPELAMKTIGNMTGLDIQYYVYVDFQGFIKLVDALGGIDFYVEKDMKYSDAADGHVYDIDLKKGQQHLDGEHALQYVRFRHDKMSDFTRTERQRDFLKAVANKLQTGWNLIKLPDILGEVTPFMESNMSAMDMLKLASLGYKSHQAGSVQLPPMELLEDRDVGGSSVLGIRNEDALKGYVQETLGKDDTLPEASSSPSASSANTSSGGTK</sequence>
<dbReference type="Pfam" id="PF03816">
    <property type="entry name" value="LytR_cpsA_psr"/>
    <property type="match status" value="1"/>
</dbReference>
<comment type="caution">
    <text evidence="4">The sequence shown here is derived from an EMBL/GenBank/DDBJ whole genome shotgun (WGS) entry which is preliminary data.</text>
</comment>
<comment type="similarity">
    <text evidence="1">Belongs to the LytR/CpsA/Psr (LCP) family.</text>
</comment>
<gene>
    <name evidence="4" type="ORF">ACFPOF_17680</name>
</gene>
<evidence type="ECO:0000313" key="5">
    <source>
        <dbReference type="Proteomes" id="UP001596113"/>
    </source>
</evidence>
<dbReference type="Proteomes" id="UP001596113">
    <property type="component" value="Unassembled WGS sequence"/>
</dbReference>
<feature type="compositionally biased region" description="Low complexity" evidence="2">
    <location>
        <begin position="322"/>
        <end position="339"/>
    </location>
</feature>
<evidence type="ECO:0000256" key="1">
    <source>
        <dbReference type="ARBA" id="ARBA00006068"/>
    </source>
</evidence>
<dbReference type="NCBIfam" id="TIGR00350">
    <property type="entry name" value="lytR_cpsA_psr"/>
    <property type="match status" value="1"/>
</dbReference>
<dbReference type="PANTHER" id="PTHR33392:SF6">
    <property type="entry name" value="POLYISOPRENYL-TEICHOIC ACID--PEPTIDOGLYCAN TEICHOIC ACID TRANSFERASE TAGU"/>
    <property type="match status" value="1"/>
</dbReference>
<organism evidence="4 5">
    <name type="scientific">Cohnella soli</name>
    <dbReference type="NCBI Taxonomy" id="425005"/>
    <lineage>
        <taxon>Bacteria</taxon>
        <taxon>Bacillati</taxon>
        <taxon>Bacillota</taxon>
        <taxon>Bacilli</taxon>
        <taxon>Bacillales</taxon>
        <taxon>Paenibacillaceae</taxon>
        <taxon>Cohnella</taxon>
    </lineage>
</organism>
<evidence type="ECO:0000259" key="3">
    <source>
        <dbReference type="Pfam" id="PF03816"/>
    </source>
</evidence>
<evidence type="ECO:0000256" key="2">
    <source>
        <dbReference type="SAM" id="MobiDB-lite"/>
    </source>
</evidence>
<dbReference type="RefSeq" id="WP_378134983.1">
    <property type="nucleotide sequence ID" value="NZ_JBHSMI010000028.1"/>
</dbReference>
<dbReference type="EMBL" id="JBHSMI010000028">
    <property type="protein sequence ID" value="MFC5404569.1"/>
    <property type="molecule type" value="Genomic_DNA"/>
</dbReference>
<keyword evidence="5" id="KW-1185">Reference proteome</keyword>
<feature type="region of interest" description="Disordered" evidence="2">
    <location>
        <begin position="310"/>
        <end position="339"/>
    </location>
</feature>
<evidence type="ECO:0000313" key="4">
    <source>
        <dbReference type="EMBL" id="MFC5404569.1"/>
    </source>
</evidence>
<accession>A0ABW0HVF9</accession>
<dbReference type="InterPro" id="IPR004474">
    <property type="entry name" value="LytR_CpsA_psr"/>
</dbReference>
<dbReference type="PANTHER" id="PTHR33392">
    <property type="entry name" value="POLYISOPRENYL-TEICHOIC ACID--PEPTIDOGLYCAN TEICHOIC ACID TRANSFERASE TAGU"/>
    <property type="match status" value="1"/>
</dbReference>
<dbReference type="InterPro" id="IPR050922">
    <property type="entry name" value="LytR/CpsA/Psr_CW_biosynth"/>
</dbReference>
<reference evidence="5" key="1">
    <citation type="journal article" date="2019" name="Int. J. Syst. Evol. Microbiol.">
        <title>The Global Catalogue of Microorganisms (GCM) 10K type strain sequencing project: providing services to taxonomists for standard genome sequencing and annotation.</title>
        <authorList>
            <consortium name="The Broad Institute Genomics Platform"/>
            <consortium name="The Broad Institute Genome Sequencing Center for Infectious Disease"/>
            <person name="Wu L."/>
            <person name="Ma J."/>
        </authorList>
    </citation>
    <scope>NUCLEOTIDE SEQUENCE [LARGE SCALE GENOMIC DNA]</scope>
    <source>
        <strain evidence="5">CGMCC 1.18575</strain>
    </source>
</reference>